<feature type="domain" description="Glutamine amidotransferase" evidence="1">
    <location>
        <begin position="24"/>
        <end position="222"/>
    </location>
</feature>
<reference evidence="2 3" key="1">
    <citation type="submission" date="2015-12" db="EMBL/GenBank/DDBJ databases">
        <title>Dictyostelia acquired genes for synthesis and detection of signals that induce cell-type specialization by lateral gene transfer from prokaryotes.</title>
        <authorList>
            <person name="Gloeckner G."/>
            <person name="Schaap P."/>
        </authorList>
    </citation>
    <scope>NUCLEOTIDE SEQUENCE [LARGE SCALE GENOMIC DNA]</scope>
    <source>
        <strain evidence="2 3">TK</strain>
    </source>
</reference>
<keyword evidence="2" id="KW-0315">Glutamine amidotransferase</keyword>
<dbReference type="CDD" id="cd01741">
    <property type="entry name" value="GATase1_1"/>
    <property type="match status" value="1"/>
</dbReference>
<protein>
    <submittedName>
        <fullName evidence="2">Glutamine amidotransferase class-I domain-containing protein</fullName>
    </submittedName>
</protein>
<evidence type="ECO:0000259" key="1">
    <source>
        <dbReference type="Pfam" id="PF00117"/>
    </source>
</evidence>
<gene>
    <name evidence="2" type="ORF">DLAC_02064</name>
</gene>
<dbReference type="GO" id="GO:0005634">
    <property type="term" value="C:nucleus"/>
    <property type="evidence" value="ECO:0007669"/>
    <property type="project" value="TreeGrafter"/>
</dbReference>
<dbReference type="AlphaFoldDB" id="A0A152A4H3"/>
<dbReference type="GO" id="GO:0005829">
    <property type="term" value="C:cytosol"/>
    <property type="evidence" value="ECO:0007669"/>
    <property type="project" value="TreeGrafter"/>
</dbReference>
<evidence type="ECO:0000313" key="3">
    <source>
        <dbReference type="Proteomes" id="UP000076078"/>
    </source>
</evidence>
<dbReference type="EMBL" id="LODT01000011">
    <property type="protein sequence ID" value="KYR00987.1"/>
    <property type="molecule type" value="Genomic_DNA"/>
</dbReference>
<dbReference type="InterPro" id="IPR044992">
    <property type="entry name" value="ChyE-like"/>
</dbReference>
<accession>A0A152A4H3</accession>
<sequence length="260" mass="29756">MKRLNLGLLKCDSFIPEIKKEYGDIDIQFKNLLNANTLNTKVDLSVFELVEDEFPLKEDILKGNRYHGFVISGSRSSVNDDKPWIHKLKEYIKFFNENKIKTVGICFGHQAIASALPGGSVISNDKGWQVSDHQFSMNTSQCKDIKFLENYNQLYNNSYSIQENKNIICLNKQIVSSVPDGFKVLASNELCDNHMMIKDKQFLSFQGHPEFTPNLIKSLILSRRGIIPDLVIEDGVERANNSKIQQDLYPNLIISFFQDQ</sequence>
<dbReference type="InParanoid" id="A0A152A4H3"/>
<proteinExistence type="predicted"/>
<name>A0A152A4H3_TIELA</name>
<dbReference type="GO" id="GO:0016740">
    <property type="term" value="F:transferase activity"/>
    <property type="evidence" value="ECO:0007669"/>
    <property type="project" value="UniProtKB-KW"/>
</dbReference>
<comment type="caution">
    <text evidence="2">The sequence shown here is derived from an EMBL/GenBank/DDBJ whole genome shotgun (WGS) entry which is preliminary data.</text>
</comment>
<dbReference type="OMA" id="PWIQTLK"/>
<keyword evidence="2" id="KW-0808">Transferase</keyword>
<dbReference type="SUPFAM" id="SSF52317">
    <property type="entry name" value="Class I glutamine amidotransferase-like"/>
    <property type="match status" value="1"/>
</dbReference>
<dbReference type="InterPro" id="IPR017926">
    <property type="entry name" value="GATASE"/>
</dbReference>
<dbReference type="Pfam" id="PF00117">
    <property type="entry name" value="GATase"/>
    <property type="match status" value="1"/>
</dbReference>
<dbReference type="PANTHER" id="PTHR42695:SF3">
    <property type="entry name" value="GLUTAMINE AMIDOTRANSFERASE CLASS-I DOMAIN-CONTAINING PROTEIN"/>
    <property type="match status" value="1"/>
</dbReference>
<keyword evidence="3" id="KW-1185">Reference proteome</keyword>
<organism evidence="2 3">
    <name type="scientific">Tieghemostelium lacteum</name>
    <name type="common">Slime mold</name>
    <name type="synonym">Dictyostelium lacteum</name>
    <dbReference type="NCBI Taxonomy" id="361077"/>
    <lineage>
        <taxon>Eukaryota</taxon>
        <taxon>Amoebozoa</taxon>
        <taxon>Evosea</taxon>
        <taxon>Eumycetozoa</taxon>
        <taxon>Dictyostelia</taxon>
        <taxon>Dictyosteliales</taxon>
        <taxon>Raperosteliaceae</taxon>
        <taxon>Tieghemostelium</taxon>
    </lineage>
</organism>
<dbReference type="PANTHER" id="PTHR42695">
    <property type="entry name" value="GLUTAMINE AMIDOTRANSFERASE YLR126C-RELATED"/>
    <property type="match status" value="1"/>
</dbReference>
<dbReference type="STRING" id="361077.A0A152A4H3"/>
<dbReference type="PROSITE" id="PS51273">
    <property type="entry name" value="GATASE_TYPE_1"/>
    <property type="match status" value="1"/>
</dbReference>
<dbReference type="Gene3D" id="3.40.50.880">
    <property type="match status" value="1"/>
</dbReference>
<dbReference type="OrthoDB" id="92161at2759"/>
<dbReference type="Proteomes" id="UP000076078">
    <property type="component" value="Unassembled WGS sequence"/>
</dbReference>
<evidence type="ECO:0000313" key="2">
    <source>
        <dbReference type="EMBL" id="KYR00987.1"/>
    </source>
</evidence>
<dbReference type="InterPro" id="IPR029062">
    <property type="entry name" value="Class_I_gatase-like"/>
</dbReference>